<dbReference type="Proteomes" id="UP000037392">
    <property type="component" value="Unassembled WGS sequence"/>
</dbReference>
<accession>A0A0J9C0K3</accession>
<evidence type="ECO:0000313" key="8">
    <source>
        <dbReference type="Proteomes" id="UP000037392"/>
    </source>
</evidence>
<dbReference type="PATRIC" id="fig|742734.4.peg.3636"/>
<dbReference type="OrthoDB" id="385000at2"/>
<dbReference type="InterPro" id="IPR001733">
    <property type="entry name" value="Peptidase_S26B"/>
</dbReference>
<dbReference type="PRINTS" id="PR00728">
    <property type="entry name" value="SIGNALPTASE"/>
</dbReference>
<dbReference type="InterPro" id="IPR019533">
    <property type="entry name" value="Peptidase_S26"/>
</dbReference>
<dbReference type="GO" id="GO:0016020">
    <property type="term" value="C:membrane"/>
    <property type="evidence" value="ECO:0007669"/>
    <property type="project" value="UniProtKB-SubCell"/>
</dbReference>
<dbReference type="AlphaFoldDB" id="A0A0J9C0K3"/>
<keyword evidence="2 6" id="KW-0812">Transmembrane</keyword>
<keyword evidence="4 6" id="KW-0472">Membrane</keyword>
<dbReference type="PANTHER" id="PTHR10806">
    <property type="entry name" value="SIGNAL PEPTIDASE COMPLEX CATALYTIC SUBUNIT SEC11"/>
    <property type="match status" value="1"/>
</dbReference>
<name>A0A0J9C0K3_9FIRM</name>
<evidence type="ECO:0000256" key="3">
    <source>
        <dbReference type="ARBA" id="ARBA00022989"/>
    </source>
</evidence>
<dbReference type="RefSeq" id="WP_007859222.1">
    <property type="nucleotide sequence ID" value="NZ_KQ235879.1"/>
</dbReference>
<dbReference type="SUPFAM" id="SSF51306">
    <property type="entry name" value="LexA/Signal peptidase"/>
    <property type="match status" value="1"/>
</dbReference>
<evidence type="ECO:0000256" key="2">
    <source>
        <dbReference type="ARBA" id="ARBA00022692"/>
    </source>
</evidence>
<dbReference type="NCBIfam" id="TIGR02228">
    <property type="entry name" value="sigpep_I_arch"/>
    <property type="match status" value="1"/>
</dbReference>
<comment type="caution">
    <text evidence="7">The sequence shown here is derived from an EMBL/GenBank/DDBJ whole genome shotgun (WGS) entry which is preliminary data.</text>
</comment>
<dbReference type="InterPro" id="IPR036286">
    <property type="entry name" value="LexA/Signal_pep-like_sf"/>
</dbReference>
<keyword evidence="3 6" id="KW-1133">Transmembrane helix</keyword>
<reference evidence="7 8" key="1">
    <citation type="submission" date="2011-04" db="EMBL/GenBank/DDBJ databases">
        <title>The Genome Sequence of Clostridium citroniae WAL-19142.</title>
        <authorList>
            <consortium name="The Broad Institute Genome Sequencing Platform"/>
            <person name="Earl A."/>
            <person name="Ward D."/>
            <person name="Feldgarden M."/>
            <person name="Gevers D."/>
            <person name="Warren Y.A."/>
            <person name="Tyrrell K.L."/>
            <person name="Citron D.M."/>
            <person name="Goldstein E.J."/>
            <person name="Daigneault M."/>
            <person name="Allen-Vercoe E."/>
            <person name="Young S.K."/>
            <person name="Zeng Q."/>
            <person name="Gargeya S."/>
            <person name="Fitzgerald M."/>
            <person name="Haas B."/>
            <person name="Abouelleil A."/>
            <person name="Alvarado L."/>
            <person name="Arachchi H.M."/>
            <person name="Berlin A."/>
            <person name="Brown A."/>
            <person name="Chapman S.B."/>
            <person name="Chen Z."/>
            <person name="Dunbar C."/>
            <person name="Freedman E."/>
            <person name="Gearin G."/>
            <person name="Gellesch M."/>
            <person name="Goldberg J."/>
            <person name="Griggs A."/>
            <person name="Gujja S."/>
            <person name="Heilman E.R."/>
            <person name="Heiman D."/>
            <person name="Howarth C."/>
            <person name="Larson L."/>
            <person name="Lui A."/>
            <person name="MacDonald P.J."/>
            <person name="Mehta T."/>
            <person name="Montmayeur A."/>
            <person name="Murphy C."/>
            <person name="Neiman D."/>
            <person name="Pearson M."/>
            <person name="Priest M."/>
            <person name="Roberts A."/>
            <person name="Saif S."/>
            <person name="Shea T."/>
            <person name="Shenoy N."/>
            <person name="Sisk P."/>
            <person name="Stolte C."/>
            <person name="Sykes S."/>
            <person name="White J."/>
            <person name="Yandava C."/>
            <person name="Wortman J."/>
            <person name="Nusbaum C."/>
            <person name="Birren B."/>
        </authorList>
    </citation>
    <scope>NUCLEOTIDE SEQUENCE [LARGE SCALE GENOMIC DNA]</scope>
    <source>
        <strain evidence="7 8">WAL-19142</strain>
    </source>
</reference>
<dbReference type="GO" id="GO:0006465">
    <property type="term" value="P:signal peptide processing"/>
    <property type="evidence" value="ECO:0007669"/>
    <property type="project" value="UniProtKB-UniRule"/>
</dbReference>
<dbReference type="EC" id="3.4.21.89" evidence="5"/>
<evidence type="ECO:0000256" key="4">
    <source>
        <dbReference type="ARBA" id="ARBA00023136"/>
    </source>
</evidence>
<evidence type="ECO:0000256" key="1">
    <source>
        <dbReference type="ARBA" id="ARBA00004370"/>
    </source>
</evidence>
<protein>
    <recommendedName>
        <fullName evidence="5">Signal peptidase I</fullName>
        <ecNumber evidence="5">3.4.21.89</ecNumber>
    </recommendedName>
</protein>
<dbReference type="PANTHER" id="PTHR10806:SF6">
    <property type="entry name" value="SIGNAL PEPTIDASE COMPLEX CATALYTIC SUBUNIT SEC11"/>
    <property type="match status" value="1"/>
</dbReference>
<dbReference type="GeneID" id="93165592"/>
<organism evidence="7 8">
    <name type="scientific">[Clostridium] citroniae WAL-19142</name>
    <dbReference type="NCBI Taxonomy" id="742734"/>
    <lineage>
        <taxon>Bacteria</taxon>
        <taxon>Bacillati</taxon>
        <taxon>Bacillota</taxon>
        <taxon>Clostridia</taxon>
        <taxon>Lachnospirales</taxon>
        <taxon>Lachnospiraceae</taxon>
        <taxon>Enterocloster</taxon>
    </lineage>
</organism>
<feature type="transmembrane region" description="Helical" evidence="6">
    <location>
        <begin position="154"/>
        <end position="172"/>
    </location>
</feature>
<feature type="transmembrane region" description="Helical" evidence="6">
    <location>
        <begin position="12"/>
        <end position="33"/>
    </location>
</feature>
<evidence type="ECO:0000313" key="7">
    <source>
        <dbReference type="EMBL" id="KMW17911.1"/>
    </source>
</evidence>
<comment type="subcellular location">
    <subcellularLocation>
        <location evidence="1">Membrane</location>
    </subcellularLocation>
</comment>
<dbReference type="CDD" id="cd06530">
    <property type="entry name" value="S26_SPase_I"/>
    <property type="match status" value="1"/>
</dbReference>
<dbReference type="GO" id="GO:0004252">
    <property type="term" value="F:serine-type endopeptidase activity"/>
    <property type="evidence" value="ECO:0007669"/>
    <property type="project" value="UniProtKB-UniRule"/>
</dbReference>
<gene>
    <name evidence="7" type="ORF">HMPREF9470_03392</name>
</gene>
<evidence type="ECO:0000256" key="5">
    <source>
        <dbReference type="NCBIfam" id="TIGR02228"/>
    </source>
</evidence>
<sequence length="210" mass="23378">MSKQKKCSIGSVIGGILCMIFIPVIVINLTLIISTYTKPGEMPGVFGVKPAIVLSGSMEPEILTGDMIFLHKTDPDLLQTGDVICYLDSGQAITHRIVAVREGEDGQVRYITQGDGNNTADRKAVRADQVQGIWRGGKITGLGNGIMFMQSTTGMILFMICPLCLFILWDIWRRRELDRKEAKHRADLEAELYSYRAREKMGQEEKEPGL</sequence>
<evidence type="ECO:0000256" key="6">
    <source>
        <dbReference type="SAM" id="Phobius"/>
    </source>
</evidence>
<dbReference type="GO" id="GO:0009003">
    <property type="term" value="F:signal peptidase activity"/>
    <property type="evidence" value="ECO:0007669"/>
    <property type="project" value="UniProtKB-EC"/>
</dbReference>
<proteinExistence type="predicted"/>
<dbReference type="EMBL" id="ADLK01000025">
    <property type="protein sequence ID" value="KMW17911.1"/>
    <property type="molecule type" value="Genomic_DNA"/>
</dbReference>